<evidence type="ECO:0000313" key="3">
    <source>
        <dbReference type="EMBL" id="GMI29137.1"/>
    </source>
</evidence>
<evidence type="ECO:0000259" key="2">
    <source>
        <dbReference type="Pfam" id="PF06974"/>
    </source>
</evidence>
<organism evidence="3 4">
    <name type="scientific">Tetraparma gracilis</name>
    <dbReference type="NCBI Taxonomy" id="2962635"/>
    <lineage>
        <taxon>Eukaryota</taxon>
        <taxon>Sar</taxon>
        <taxon>Stramenopiles</taxon>
        <taxon>Ochrophyta</taxon>
        <taxon>Bolidophyceae</taxon>
        <taxon>Parmales</taxon>
        <taxon>Triparmaceae</taxon>
        <taxon>Tetraparma</taxon>
    </lineage>
</organism>
<dbReference type="Gene3D" id="3.30.559.10">
    <property type="entry name" value="Chloramphenicol acetyltransferase-like domain"/>
    <property type="match status" value="1"/>
</dbReference>
<gene>
    <name evidence="3" type="ORF">TeGR_g11048</name>
</gene>
<evidence type="ECO:0000313" key="4">
    <source>
        <dbReference type="Proteomes" id="UP001165060"/>
    </source>
</evidence>
<evidence type="ECO:0000256" key="1">
    <source>
        <dbReference type="SAM" id="MobiDB-lite"/>
    </source>
</evidence>
<feature type="region of interest" description="Disordered" evidence="1">
    <location>
        <begin position="444"/>
        <end position="487"/>
    </location>
</feature>
<name>A0ABQ6MNN6_9STRA</name>
<dbReference type="Proteomes" id="UP001165060">
    <property type="component" value="Unassembled WGS sequence"/>
</dbReference>
<dbReference type="PANTHER" id="PTHR31650:SF1">
    <property type="entry name" value="WAX ESTER SYNTHASE_DIACYLGLYCEROL ACYLTRANSFERASE 4-RELATED"/>
    <property type="match status" value="1"/>
</dbReference>
<feature type="compositionally biased region" description="Low complexity" evidence="1">
    <location>
        <begin position="460"/>
        <end position="471"/>
    </location>
</feature>
<dbReference type="SUPFAM" id="SSF52777">
    <property type="entry name" value="CoA-dependent acyltransferases"/>
    <property type="match status" value="1"/>
</dbReference>
<proteinExistence type="predicted"/>
<keyword evidence="4" id="KW-1185">Reference proteome</keyword>
<reference evidence="3 4" key="1">
    <citation type="journal article" date="2023" name="Commun. Biol.">
        <title>Genome analysis of Parmales, the sister group of diatoms, reveals the evolutionary specialization of diatoms from phago-mixotrophs to photoautotrophs.</title>
        <authorList>
            <person name="Ban H."/>
            <person name="Sato S."/>
            <person name="Yoshikawa S."/>
            <person name="Yamada K."/>
            <person name="Nakamura Y."/>
            <person name="Ichinomiya M."/>
            <person name="Sato N."/>
            <person name="Blanc-Mathieu R."/>
            <person name="Endo H."/>
            <person name="Kuwata A."/>
            <person name="Ogata H."/>
        </authorList>
    </citation>
    <scope>NUCLEOTIDE SEQUENCE [LARGE SCALE GENOMIC DNA]</scope>
</reference>
<feature type="domain" description="O-acyltransferase WSD1 C-terminal" evidence="2">
    <location>
        <begin position="301"/>
        <end position="435"/>
    </location>
</feature>
<dbReference type="PANTHER" id="PTHR31650">
    <property type="entry name" value="O-ACYLTRANSFERASE (WSD1-LIKE) FAMILY PROTEIN"/>
    <property type="match status" value="1"/>
</dbReference>
<dbReference type="EMBL" id="BRYB01000388">
    <property type="protein sequence ID" value="GMI29137.1"/>
    <property type="molecule type" value="Genomic_DNA"/>
</dbReference>
<feature type="region of interest" description="Disordered" evidence="1">
    <location>
        <begin position="529"/>
        <end position="571"/>
    </location>
</feature>
<dbReference type="InterPro" id="IPR045034">
    <property type="entry name" value="O-acyltransferase_WSD1-like"/>
</dbReference>
<protein>
    <recommendedName>
        <fullName evidence="2">O-acyltransferase WSD1 C-terminal domain-containing protein</fullName>
    </recommendedName>
</protein>
<dbReference type="InterPro" id="IPR023213">
    <property type="entry name" value="CAT-like_dom_sf"/>
</dbReference>
<sequence length="571" mass="63757">MGTLPFADELHEVTSARDRKLAAGVVKLCRVDKMLYSTCTPEAPMIINTLLVMDGQVSIENLKAFLHDLAFKHPRLRMKIENNTWKPTELRLDDMVHYHRCPPGVNWTEYVDRKKLLEGQIDTSKHLWEWHGILTNEGDHVFIVRLHHVLGDGLSLVKLMMSMFDSSSNPGQEATVGAANLVKGMSLFQKIYLFTVILLLWPVVALKTLFMKSDAPSVFRDKKFSEIPKRVAYTPCGKVTDLKFVGRMFGGTINDVISAVLAGALRRYQEEREGAGTARDMTLIIPISTRNPREKGVVLDNQVASVFLKVPSGEKDLEKRFKLTRRRMNALKRGPTMPVMMVLIKLVSLLPTGVQKFLQESFATRASMIFSNVPGPREKKYVRGTLIKSINGFVPLCGFTCFSYGGEVALSVICNPTKIPDPERFCDCFKIELAEYHKIAHDRHEEEAKVESEELEQEQSADSSSAGDSPSIGRKSSGRSLRTKRRQSIQETHILGLTTGFDHQVIPEADGVAKRRHSTLTGDLFNGKAPIVLKRAGTSSSGLAREPTMQRLPEESNESGESDSSAWKEAG</sequence>
<accession>A0ABQ6MNN6</accession>
<dbReference type="Pfam" id="PF06974">
    <property type="entry name" value="WS_DGAT_C"/>
    <property type="match status" value="1"/>
</dbReference>
<dbReference type="InterPro" id="IPR009721">
    <property type="entry name" value="O-acyltransferase_WSD1_C"/>
</dbReference>
<comment type="caution">
    <text evidence="3">The sequence shown here is derived from an EMBL/GenBank/DDBJ whole genome shotgun (WGS) entry which is preliminary data.</text>
</comment>